<proteinExistence type="predicted"/>
<protein>
    <submittedName>
        <fullName evidence="2">Uncharacterized protein</fullName>
    </submittedName>
</protein>
<evidence type="ECO:0000313" key="3">
    <source>
        <dbReference type="Proteomes" id="UP000094569"/>
    </source>
</evidence>
<feature type="compositionally biased region" description="Polar residues" evidence="1">
    <location>
        <begin position="1"/>
        <end position="43"/>
    </location>
</feature>
<reference evidence="2 3" key="1">
    <citation type="journal article" date="2016" name="BMC Genomics">
        <title>Comparative genomic and transcriptomic analyses of the Fuzhuan brick tea-fermentation fungus Aspergillus cristatus.</title>
        <authorList>
            <person name="Ge Y."/>
            <person name="Wang Y."/>
            <person name="Liu Y."/>
            <person name="Tan Y."/>
            <person name="Ren X."/>
            <person name="Zhang X."/>
            <person name="Hyde K.D."/>
            <person name="Liu Y."/>
            <person name="Liu Z."/>
        </authorList>
    </citation>
    <scope>NUCLEOTIDE SEQUENCE [LARGE SCALE GENOMIC DNA]</scope>
    <source>
        <strain evidence="2 3">GZAAS20.1005</strain>
    </source>
</reference>
<evidence type="ECO:0000256" key="1">
    <source>
        <dbReference type="SAM" id="MobiDB-lite"/>
    </source>
</evidence>
<dbReference type="AlphaFoldDB" id="A0A1E3B0K1"/>
<sequence>MTSLRDIQPLTSSNNIPTLRSTPSLERSSSYDSPVDNSPSEINSQREPDYQVKATLTELLNDARVKSSTNGSRRVQNALMETEQELRQQRRQSTHSRRGNKDDSGQGNLIVLGEKCQNPFKS</sequence>
<dbReference type="OrthoDB" id="4509729at2759"/>
<keyword evidence="3" id="KW-1185">Reference proteome</keyword>
<comment type="caution">
    <text evidence="2">The sequence shown here is derived from an EMBL/GenBank/DDBJ whole genome shotgun (WGS) entry which is preliminary data.</text>
</comment>
<evidence type="ECO:0000313" key="2">
    <source>
        <dbReference type="EMBL" id="ODM14455.1"/>
    </source>
</evidence>
<dbReference type="STRING" id="573508.A0A1E3B0K1"/>
<gene>
    <name evidence="2" type="ORF">SI65_10077</name>
</gene>
<dbReference type="EMBL" id="JXNT01000025">
    <property type="protein sequence ID" value="ODM14455.1"/>
    <property type="molecule type" value="Genomic_DNA"/>
</dbReference>
<organism evidence="2 3">
    <name type="scientific">Aspergillus cristatus</name>
    <name type="common">Chinese Fuzhuan brick tea-fermentation fungus</name>
    <name type="synonym">Eurotium cristatum</name>
    <dbReference type="NCBI Taxonomy" id="573508"/>
    <lineage>
        <taxon>Eukaryota</taxon>
        <taxon>Fungi</taxon>
        <taxon>Dikarya</taxon>
        <taxon>Ascomycota</taxon>
        <taxon>Pezizomycotina</taxon>
        <taxon>Eurotiomycetes</taxon>
        <taxon>Eurotiomycetidae</taxon>
        <taxon>Eurotiales</taxon>
        <taxon>Aspergillaceae</taxon>
        <taxon>Aspergillus</taxon>
        <taxon>Aspergillus subgen. Aspergillus</taxon>
    </lineage>
</organism>
<feature type="compositionally biased region" description="Polar residues" evidence="1">
    <location>
        <begin position="66"/>
        <end position="75"/>
    </location>
</feature>
<feature type="region of interest" description="Disordered" evidence="1">
    <location>
        <begin position="1"/>
        <end position="122"/>
    </location>
</feature>
<dbReference type="VEuPathDB" id="FungiDB:SI65_10077"/>
<accession>A0A1E3B0K1</accession>
<dbReference type="Proteomes" id="UP000094569">
    <property type="component" value="Unassembled WGS sequence"/>
</dbReference>
<name>A0A1E3B0K1_ASPCR</name>
<feature type="compositionally biased region" description="Basic residues" evidence="1">
    <location>
        <begin position="89"/>
        <end position="98"/>
    </location>
</feature>